<dbReference type="ExpressionAtlas" id="N1R0M5">
    <property type="expression patterns" value="baseline"/>
</dbReference>
<protein>
    <submittedName>
        <fullName evidence="1">Uncharacterized protein</fullName>
    </submittedName>
</protein>
<organism evidence="1">
    <name type="scientific">Aegilops tauschii</name>
    <name type="common">Tausch's goatgrass</name>
    <name type="synonym">Aegilops squarrosa</name>
    <dbReference type="NCBI Taxonomy" id="37682"/>
    <lineage>
        <taxon>Eukaryota</taxon>
        <taxon>Viridiplantae</taxon>
        <taxon>Streptophyta</taxon>
        <taxon>Embryophyta</taxon>
        <taxon>Tracheophyta</taxon>
        <taxon>Spermatophyta</taxon>
        <taxon>Magnoliopsida</taxon>
        <taxon>Liliopsida</taxon>
        <taxon>Poales</taxon>
        <taxon>Poaceae</taxon>
        <taxon>BOP clade</taxon>
        <taxon>Pooideae</taxon>
        <taxon>Triticodae</taxon>
        <taxon>Triticeae</taxon>
        <taxon>Triticinae</taxon>
        <taxon>Aegilops</taxon>
    </lineage>
</organism>
<proteinExistence type="predicted"/>
<name>N1R0M5_AEGTA</name>
<reference evidence="1" key="1">
    <citation type="submission" date="2015-06" db="UniProtKB">
        <authorList>
            <consortium name="EnsemblPlants"/>
        </authorList>
    </citation>
    <scope>IDENTIFICATION</scope>
</reference>
<dbReference type="AlphaFoldDB" id="N1R0M5"/>
<sequence length="374" mass="37991">MSMLSKHIRLLLTLGSELALLLVARGESETLIGLPLVEPDRPLCTDDAGMLVIRGRRLFGMLRRTLPFEVLPLEGEQDWRFGRAAGPGSTEEDLELGAPGLPRVAEVGLSGSDVLRFGGASSENPGISDGFHGLDLTVGELPLEGAGAVVVAADAELLGIVGPGLEIEEDRTGPGKLLCLVWVGGAEDRLVGVDDLDAGLLCAGKEGLDKGVVDLVAGIDDLEVGVDDLLAGADALPEGTDVLVAVAGPDVLVAAAGPDVLVAVAGPDVLDGVVDLDEGSADLVEGSVDLEVGVEDLGAVGPVLAGRVARALGDEGLEPLDAVVDAARPVGVEGLEELDVGPPDDVGRRVVAAEFKLFDDDVLSGCVVLDGGSG</sequence>
<dbReference type="EnsemblPlants" id="EMT18189">
    <property type="protein sequence ID" value="EMT18189"/>
    <property type="gene ID" value="F775_07302"/>
</dbReference>
<accession>N1R0M5</accession>
<evidence type="ECO:0000313" key="1">
    <source>
        <dbReference type="EnsemblPlants" id="EMT18189"/>
    </source>
</evidence>